<dbReference type="Proteomes" id="UP001163046">
    <property type="component" value="Unassembled WGS sequence"/>
</dbReference>
<gene>
    <name evidence="1" type="ORF">OS493_017451</name>
</gene>
<keyword evidence="2" id="KW-1185">Reference proteome</keyword>
<evidence type="ECO:0000313" key="2">
    <source>
        <dbReference type="Proteomes" id="UP001163046"/>
    </source>
</evidence>
<evidence type="ECO:0000313" key="1">
    <source>
        <dbReference type="EMBL" id="KAJ7385086.1"/>
    </source>
</evidence>
<sequence>MAASSVSVVGSSLLLKWYKKPEVDEEVLGSRLPFSSGYTMLNTAPNDSSDSQSDGFFSKMYRRRSRSSSNPVEGKRIEFISDEV</sequence>
<comment type="caution">
    <text evidence="1">The sequence shown here is derived from an EMBL/GenBank/DDBJ whole genome shotgun (WGS) entry which is preliminary data.</text>
</comment>
<proteinExistence type="predicted"/>
<dbReference type="EMBL" id="MU825882">
    <property type="protein sequence ID" value="KAJ7385086.1"/>
    <property type="molecule type" value="Genomic_DNA"/>
</dbReference>
<accession>A0A9W9ZNZ8</accession>
<reference evidence="1" key="1">
    <citation type="submission" date="2023-01" db="EMBL/GenBank/DDBJ databases">
        <title>Genome assembly of the deep-sea coral Lophelia pertusa.</title>
        <authorList>
            <person name="Herrera S."/>
            <person name="Cordes E."/>
        </authorList>
    </citation>
    <scope>NUCLEOTIDE SEQUENCE</scope>
    <source>
        <strain evidence="1">USNM1676648</strain>
        <tissue evidence="1">Polyp</tissue>
    </source>
</reference>
<organism evidence="1 2">
    <name type="scientific">Desmophyllum pertusum</name>
    <dbReference type="NCBI Taxonomy" id="174260"/>
    <lineage>
        <taxon>Eukaryota</taxon>
        <taxon>Metazoa</taxon>
        <taxon>Cnidaria</taxon>
        <taxon>Anthozoa</taxon>
        <taxon>Hexacorallia</taxon>
        <taxon>Scleractinia</taxon>
        <taxon>Caryophylliina</taxon>
        <taxon>Caryophylliidae</taxon>
        <taxon>Desmophyllum</taxon>
    </lineage>
</organism>
<protein>
    <submittedName>
        <fullName evidence="1">Uncharacterized protein</fullName>
    </submittedName>
</protein>
<dbReference type="AlphaFoldDB" id="A0A9W9ZNZ8"/>
<name>A0A9W9ZNZ8_9CNID</name>